<dbReference type="Proteomes" id="UP000007800">
    <property type="component" value="Unassembled WGS sequence"/>
</dbReference>
<keyword evidence="3" id="KW-1185">Reference proteome</keyword>
<keyword evidence="1" id="KW-0472">Membrane</keyword>
<sequence>MFYATWDRVIGLYTTLVLGGLVLLAPYSKVEESFNTQAVHDFLYHTTDLEAYDHLEFPGVVPRTFLGGCFGGFFTTQTFTALVFRCDLLAVALALALEVIVREAIEHRKARTVVGDVSGSSSVEWTEGSYVWHSIVDPSGLSGEQA</sequence>
<reference evidence="2 3" key="1">
    <citation type="submission" date="2008-07" db="EMBL/GenBank/DDBJ databases">
        <authorList>
            <person name="El-Sayed N."/>
            <person name="Caler E."/>
            <person name="Inman J."/>
            <person name="Amedeo P."/>
            <person name="Hass B."/>
            <person name="Wortman J."/>
        </authorList>
    </citation>
    <scope>NUCLEOTIDE SEQUENCE [LARGE SCALE GENOMIC DNA]</scope>
    <source>
        <strain evidence="3">ATCC 50983 / TXsc</strain>
    </source>
</reference>
<gene>
    <name evidence="2" type="ORF">Pmar_PMAR017993</name>
</gene>
<accession>C5LNC4</accession>
<dbReference type="EMBL" id="GG683755">
    <property type="protein sequence ID" value="EER01764.1"/>
    <property type="molecule type" value="Genomic_DNA"/>
</dbReference>
<feature type="transmembrane region" description="Helical" evidence="1">
    <location>
        <begin position="82"/>
        <end position="101"/>
    </location>
</feature>
<dbReference type="UniPathway" id="UPA00378"/>
<proteinExistence type="predicted"/>
<evidence type="ECO:0000256" key="1">
    <source>
        <dbReference type="SAM" id="Phobius"/>
    </source>
</evidence>
<dbReference type="AlphaFoldDB" id="C5LNC4"/>
<dbReference type="OrthoDB" id="435339at2759"/>
<dbReference type="InParanoid" id="C5LNC4"/>
<dbReference type="RefSeq" id="XP_002769046.1">
    <property type="nucleotide sequence ID" value="XM_002769000.1"/>
</dbReference>
<protein>
    <submittedName>
        <fullName evidence="2">Uncharacterized protein</fullName>
    </submittedName>
</protein>
<evidence type="ECO:0000313" key="2">
    <source>
        <dbReference type="EMBL" id="EER01764.1"/>
    </source>
</evidence>
<name>C5LNC4_PERM5</name>
<keyword evidence="1" id="KW-0812">Transmembrane</keyword>
<dbReference type="GeneID" id="9040345"/>
<organism evidence="3">
    <name type="scientific">Perkinsus marinus (strain ATCC 50983 / TXsc)</name>
    <dbReference type="NCBI Taxonomy" id="423536"/>
    <lineage>
        <taxon>Eukaryota</taxon>
        <taxon>Sar</taxon>
        <taxon>Alveolata</taxon>
        <taxon>Perkinsozoa</taxon>
        <taxon>Perkinsea</taxon>
        <taxon>Perkinsida</taxon>
        <taxon>Perkinsidae</taxon>
        <taxon>Perkinsus</taxon>
    </lineage>
</organism>
<evidence type="ECO:0000313" key="3">
    <source>
        <dbReference type="Proteomes" id="UP000007800"/>
    </source>
</evidence>
<feature type="transmembrane region" description="Helical" evidence="1">
    <location>
        <begin position="9"/>
        <end position="27"/>
    </location>
</feature>
<keyword evidence="1" id="KW-1133">Transmembrane helix</keyword>